<dbReference type="Proteomes" id="UP001244563">
    <property type="component" value="Unassembled WGS sequence"/>
</dbReference>
<dbReference type="EMBL" id="JAUSSW010000008">
    <property type="protein sequence ID" value="MDQ0103307.1"/>
    <property type="molecule type" value="Genomic_DNA"/>
</dbReference>
<evidence type="ECO:0000313" key="3">
    <source>
        <dbReference type="Proteomes" id="UP001244563"/>
    </source>
</evidence>
<evidence type="ECO:0000313" key="2">
    <source>
        <dbReference type="EMBL" id="MDQ0103307.1"/>
    </source>
</evidence>
<accession>A0ABT9TS01</accession>
<evidence type="ECO:0008006" key="4">
    <source>
        <dbReference type="Google" id="ProtNLM"/>
    </source>
</evidence>
<comment type="caution">
    <text evidence="2">The sequence shown here is derived from an EMBL/GenBank/DDBJ whole genome shotgun (WGS) entry which is preliminary data.</text>
</comment>
<evidence type="ECO:0000256" key="1">
    <source>
        <dbReference type="SAM" id="MobiDB-lite"/>
    </source>
</evidence>
<keyword evidence="3" id="KW-1185">Reference proteome</keyword>
<dbReference type="RefSeq" id="WP_018777115.1">
    <property type="nucleotide sequence ID" value="NZ_BDDW01000002.1"/>
</dbReference>
<sequence>MSEEANKAGETPAEQSGQAAPAAVEHDKGTAGSGDFTTELDPTFVPDDSGETPDAKRAREDPEETGS</sequence>
<feature type="region of interest" description="Disordered" evidence="1">
    <location>
        <begin position="1"/>
        <end position="67"/>
    </location>
</feature>
<protein>
    <recommendedName>
        <fullName evidence="4">Autophagy-related protein 2</fullName>
    </recommendedName>
</protein>
<name>A0ABT9TS01_PAENI</name>
<proteinExistence type="predicted"/>
<organism evidence="2 3">
    <name type="scientific">Paenarthrobacter nicotinovorans</name>
    <name type="common">Arthrobacter nicotinovorans</name>
    <dbReference type="NCBI Taxonomy" id="29320"/>
    <lineage>
        <taxon>Bacteria</taxon>
        <taxon>Bacillati</taxon>
        <taxon>Actinomycetota</taxon>
        <taxon>Actinomycetes</taxon>
        <taxon>Micrococcales</taxon>
        <taxon>Micrococcaceae</taxon>
        <taxon>Paenarthrobacter</taxon>
    </lineage>
</organism>
<reference evidence="2 3" key="1">
    <citation type="submission" date="2023-07" db="EMBL/GenBank/DDBJ databases">
        <title>Sorghum-associated microbial communities from plants grown in Nebraska, USA.</title>
        <authorList>
            <person name="Schachtman D."/>
        </authorList>
    </citation>
    <scope>NUCLEOTIDE SEQUENCE [LARGE SCALE GENOMIC DNA]</scope>
    <source>
        <strain evidence="2 3">CC523</strain>
    </source>
</reference>
<gene>
    <name evidence="2" type="ORF">J2T10_002971</name>
</gene>